<feature type="signal peptide" evidence="1">
    <location>
        <begin position="1"/>
        <end position="21"/>
    </location>
</feature>
<feature type="chain" id="PRO_5047016013" description="GLPGLI family protein" evidence="1">
    <location>
        <begin position="22"/>
        <end position="134"/>
    </location>
</feature>
<evidence type="ECO:0000313" key="2">
    <source>
        <dbReference type="EMBL" id="MBS7229484.1"/>
    </source>
</evidence>
<gene>
    <name evidence="2" type="ORF">KHA90_00480</name>
</gene>
<dbReference type="EMBL" id="JAGYVZ010000001">
    <property type="protein sequence ID" value="MBS7229484.1"/>
    <property type="molecule type" value="Genomic_DNA"/>
</dbReference>
<keyword evidence="1" id="KW-0732">Signal</keyword>
<evidence type="ECO:0000256" key="1">
    <source>
        <dbReference type="SAM" id="SignalP"/>
    </source>
</evidence>
<proteinExistence type="predicted"/>
<name>A0ABS5P5C9_9FLAO</name>
<comment type="caution">
    <text evidence="2">The sequence shown here is derived from an EMBL/GenBank/DDBJ whole genome shotgun (WGS) entry which is preliminary data.</text>
</comment>
<evidence type="ECO:0000313" key="3">
    <source>
        <dbReference type="Proteomes" id="UP000722625"/>
    </source>
</evidence>
<dbReference type="RefSeq" id="WP_213293669.1">
    <property type="nucleotide sequence ID" value="NZ_JAGYVZ010000001.1"/>
</dbReference>
<protein>
    <recommendedName>
        <fullName evidence="4">GLPGLI family protein</fullName>
    </recommendedName>
</protein>
<accession>A0ABS5P5C9</accession>
<evidence type="ECO:0008006" key="4">
    <source>
        <dbReference type="Google" id="ProtNLM"/>
    </source>
</evidence>
<organism evidence="2 3">
    <name type="scientific">Flavobacterium psychroterrae</name>
    <dbReference type="NCBI Taxonomy" id="2133767"/>
    <lineage>
        <taxon>Bacteria</taxon>
        <taxon>Pseudomonadati</taxon>
        <taxon>Bacteroidota</taxon>
        <taxon>Flavobacteriia</taxon>
        <taxon>Flavobacteriales</taxon>
        <taxon>Flavobacteriaceae</taxon>
        <taxon>Flavobacterium</taxon>
    </lineage>
</organism>
<keyword evidence="3" id="KW-1185">Reference proteome</keyword>
<sequence>MKPILSFLVVAFFFFSLKSSAQNYSSNSLDKAMHFQNNQMFEAFIFSKLISNENDSISMLNKFSKDLRSELYSQKWNTVLNENNRAFSYNLSMIKVVDKDKIDLFGNPLMGFTDKKLVFDEPALFSDTVLVYSF</sequence>
<dbReference type="Proteomes" id="UP000722625">
    <property type="component" value="Unassembled WGS sequence"/>
</dbReference>
<reference evidence="2 3" key="1">
    <citation type="journal article" date="2018" name="Int. J. Syst. Evol. Microbiol.">
        <title>Flavobacterium chryseum sp. nov. and Flavobacterium psychroterrae sp. nov., novel environmental bacteria isolated from Antarctica.</title>
        <authorList>
            <person name="Kralova S."/>
            <person name="Svec P."/>
            <person name="Busse H.J."/>
            <person name="Stankova E."/>
            <person name="Vaczi P."/>
            <person name="Sedlacek I."/>
        </authorList>
    </citation>
    <scope>NUCLEOTIDE SEQUENCE [LARGE SCALE GENOMIC DNA]</scope>
    <source>
        <strain evidence="2 3">CCM 8827</strain>
    </source>
</reference>